<evidence type="ECO:0000256" key="1">
    <source>
        <dbReference type="ARBA" id="ARBA00004442"/>
    </source>
</evidence>
<keyword evidence="3" id="KW-0998">Cell outer membrane</keyword>
<dbReference type="InterPro" id="IPR036942">
    <property type="entry name" value="Beta-barrel_TonB_sf"/>
</dbReference>
<reference evidence="10" key="1">
    <citation type="submission" date="2018-08" db="EMBL/GenBank/DDBJ databases">
        <authorList>
            <person name="Zhang J."/>
            <person name="Du Z.-J."/>
        </authorList>
    </citation>
    <scope>NUCLEOTIDE SEQUENCE [LARGE SCALE GENOMIC DNA]</scope>
    <source>
        <strain evidence="10">KCTC 52655</strain>
    </source>
</reference>
<dbReference type="Proteomes" id="UP000256561">
    <property type="component" value="Unassembled WGS sequence"/>
</dbReference>
<feature type="domain" description="TonB-dependent receptor-like beta-barrel" evidence="7">
    <location>
        <begin position="509"/>
        <end position="1045"/>
    </location>
</feature>
<comment type="subcellular location">
    <subcellularLocation>
        <location evidence="1 4">Cell outer membrane</location>
    </subcellularLocation>
</comment>
<evidence type="ECO:0000256" key="5">
    <source>
        <dbReference type="SAM" id="MobiDB-lite"/>
    </source>
</evidence>
<evidence type="ECO:0000259" key="7">
    <source>
        <dbReference type="Pfam" id="PF00593"/>
    </source>
</evidence>
<proteinExistence type="inferred from homology"/>
<gene>
    <name evidence="9" type="ORF">DXV75_02660</name>
</gene>
<protein>
    <submittedName>
        <fullName evidence="9">TonB-dependent receptor</fullName>
    </submittedName>
</protein>
<evidence type="ECO:0000256" key="4">
    <source>
        <dbReference type="RuleBase" id="RU003357"/>
    </source>
</evidence>
<dbReference type="InterPro" id="IPR010104">
    <property type="entry name" value="TonB_rcpt_bac"/>
</dbReference>
<keyword evidence="10" id="KW-1185">Reference proteome</keyword>
<keyword evidence="9" id="KW-0675">Receptor</keyword>
<evidence type="ECO:0000313" key="10">
    <source>
        <dbReference type="Proteomes" id="UP000256561"/>
    </source>
</evidence>
<dbReference type="GO" id="GO:0009279">
    <property type="term" value="C:cell outer membrane"/>
    <property type="evidence" value="ECO:0007669"/>
    <property type="project" value="UniProtKB-SubCell"/>
</dbReference>
<dbReference type="AlphaFoldDB" id="A0A3D8MEY5"/>
<accession>A0A3D8MEY5</accession>
<feature type="region of interest" description="Disordered" evidence="5">
    <location>
        <begin position="803"/>
        <end position="829"/>
    </location>
</feature>
<comment type="caution">
    <text evidence="9">The sequence shown here is derived from an EMBL/GenBank/DDBJ whole genome shotgun (WGS) entry which is preliminary data.</text>
</comment>
<keyword evidence="6" id="KW-0732">Signal</keyword>
<dbReference type="Pfam" id="PF07715">
    <property type="entry name" value="Plug"/>
    <property type="match status" value="1"/>
</dbReference>
<dbReference type="NCBIfam" id="TIGR01782">
    <property type="entry name" value="TonB-Xanth-Caul"/>
    <property type="match status" value="1"/>
</dbReference>
<dbReference type="PANTHER" id="PTHR40980:SF3">
    <property type="entry name" value="TONB-DEPENDENT RECEPTOR-LIKE BETA-BARREL DOMAIN-CONTAINING PROTEIN"/>
    <property type="match status" value="1"/>
</dbReference>
<dbReference type="SUPFAM" id="SSF56935">
    <property type="entry name" value="Porins"/>
    <property type="match status" value="1"/>
</dbReference>
<dbReference type="Pfam" id="PF00593">
    <property type="entry name" value="TonB_dep_Rec_b-barrel"/>
    <property type="match status" value="1"/>
</dbReference>
<organism evidence="9 10">
    <name type="scientific">Alteromonas aestuariivivens</name>
    <dbReference type="NCBI Taxonomy" id="1938339"/>
    <lineage>
        <taxon>Bacteria</taxon>
        <taxon>Pseudomonadati</taxon>
        <taxon>Pseudomonadota</taxon>
        <taxon>Gammaproteobacteria</taxon>
        <taxon>Alteromonadales</taxon>
        <taxon>Alteromonadaceae</taxon>
        <taxon>Alteromonas/Salinimonas group</taxon>
        <taxon>Alteromonas</taxon>
    </lineage>
</organism>
<keyword evidence="2 4" id="KW-0472">Membrane</keyword>
<keyword evidence="4" id="KW-0798">TonB box</keyword>
<feature type="domain" description="TonB-dependent receptor plug" evidence="8">
    <location>
        <begin position="71"/>
        <end position="174"/>
    </location>
</feature>
<evidence type="ECO:0000256" key="2">
    <source>
        <dbReference type="ARBA" id="ARBA00023136"/>
    </source>
</evidence>
<dbReference type="InterPro" id="IPR037066">
    <property type="entry name" value="Plug_dom_sf"/>
</dbReference>
<evidence type="ECO:0000256" key="6">
    <source>
        <dbReference type="SAM" id="SignalP"/>
    </source>
</evidence>
<dbReference type="EMBL" id="QRHA01000001">
    <property type="protein sequence ID" value="RDV29367.1"/>
    <property type="molecule type" value="Genomic_DNA"/>
</dbReference>
<sequence length="1085" mass="120248">MQSKTMHNKLTLNTSLMRATSMSLLVFGLSSGALAQEQAATETQATDGSETVEIIEVTGIRRSLSDAIMAKRAADQIMDAISAEDIGKLPDDNVAEAMQRITGVQIGRTDDGSGGNFQVRGLSQNRVEINGRSVVGTGSDNRVNAFNTTSSSLFKGIEVIKSPTADMVEGAIGATVRLNTFQPLDFKNPTISAAVEGTQDSLHDDAGYAAKGFVTDKWELDGDGEIGVLLNVFAEERNVQVEGMAVDWRAAHNNQDRNLPADHVFEPNEFLVYSPRQANVENRPYTIDKKGLDLTFQWQVNDSLELYSNTTYQEFERARSQARLIMFAENGQARYQSVDDYQIDLFERQAREGEFFDQNGTPAEGTLQRGIIYAGRLAFPGGAPGRAAANFEIIEETQIAQGLGANWQINDSLLMEAEYALSKSDWYRDNLNTSYNVGVRNLFLVPDPDNPGQMMESGLNPDVVFDLTDATEMGQYYFDMEKFANELGIPAEEATLANVDLFNWNNFSGLLTDRNTQEQSFKLDFSYFIDGDHLSGIKFGGRWAEFTTDREESRLQGAGWNNHSIRSGAYLNSDGIDWNGNGNDTDGNRTDLVLINEDLDGLADRFFRPTGDFLTDFSGQVTTGFIEPVYDRGLWTEVLDTYFPGFENESRTVLPWRWEPNLTYPYDITEETQAVYFMADFDGTLFGLPYSANAGVRVVKTEVTADGYGEDFVIDSEGYYYADRNDIDAEEARAAAAGELPNPANIPRTEAGAVDAQLVAVVTRRSVENDYTNVLPSANINLNVAENMFVRFAYAETITRPDPGDLAPARSIPQGGGGTGNEGNPNLEPLKAKQFDVSWEWYLDEITSISAAYFHKELEDFLQTEFFTLQSKSDTDDDDIVTIGSDLVSMRREINGGDGTVDGIELAYQTQFSSLPAPFDGLGMVANYTYTDSSQKSGFNELTGSALPVPGLSENSYNLILFYEKNGWSFRAAYNYRDSFYDGDSLGVTDPQLYTQDPGALALGQEQYIAYSPTIPVFKDAIGRLDLSMSYTFENNLRIYAQAQNANVETEYSYVGIQDETKYARSFSNIGSLYKLGISWRGNMF</sequence>
<feature type="chain" id="PRO_5017828438" evidence="6">
    <location>
        <begin position="36"/>
        <end position="1085"/>
    </location>
</feature>
<dbReference type="RefSeq" id="WP_115591657.1">
    <property type="nucleotide sequence ID" value="NZ_QRHA01000001.1"/>
</dbReference>
<dbReference type="InterPro" id="IPR012910">
    <property type="entry name" value="Plug_dom"/>
</dbReference>
<comment type="similarity">
    <text evidence="4">Belongs to the TonB-dependent receptor family.</text>
</comment>
<dbReference type="Gene3D" id="2.170.130.10">
    <property type="entry name" value="TonB-dependent receptor, plug domain"/>
    <property type="match status" value="1"/>
</dbReference>
<dbReference type="OrthoDB" id="8727862at2"/>
<evidence type="ECO:0000259" key="8">
    <source>
        <dbReference type="Pfam" id="PF07715"/>
    </source>
</evidence>
<dbReference type="PANTHER" id="PTHR40980">
    <property type="entry name" value="PLUG DOMAIN-CONTAINING PROTEIN"/>
    <property type="match status" value="1"/>
</dbReference>
<feature type="signal peptide" evidence="6">
    <location>
        <begin position="1"/>
        <end position="35"/>
    </location>
</feature>
<evidence type="ECO:0000313" key="9">
    <source>
        <dbReference type="EMBL" id="RDV29367.1"/>
    </source>
</evidence>
<dbReference type="Gene3D" id="2.40.170.20">
    <property type="entry name" value="TonB-dependent receptor, beta-barrel domain"/>
    <property type="match status" value="1"/>
</dbReference>
<evidence type="ECO:0000256" key="3">
    <source>
        <dbReference type="ARBA" id="ARBA00023237"/>
    </source>
</evidence>
<dbReference type="InterPro" id="IPR000531">
    <property type="entry name" value="Beta-barrel_TonB"/>
</dbReference>
<name>A0A3D8MEY5_9ALTE</name>